<dbReference type="PANTHER" id="PTHR16223">
    <property type="entry name" value="TRANSCRIPTION FACTOR BHLH83-RELATED"/>
    <property type="match status" value="1"/>
</dbReference>
<dbReference type="InterPro" id="IPR045843">
    <property type="entry name" value="IND-like"/>
</dbReference>
<evidence type="ECO:0000256" key="4">
    <source>
        <dbReference type="ARBA" id="ARBA00023163"/>
    </source>
</evidence>
<evidence type="ECO:0000256" key="5">
    <source>
        <dbReference type="ARBA" id="ARBA00023242"/>
    </source>
</evidence>
<evidence type="ECO:0000256" key="1">
    <source>
        <dbReference type="ARBA" id="ARBA00004123"/>
    </source>
</evidence>
<keyword evidence="3" id="KW-0238">DNA-binding</keyword>
<feature type="domain" description="BHLH" evidence="6">
    <location>
        <begin position="319"/>
        <end position="369"/>
    </location>
</feature>
<dbReference type="GO" id="GO:0000981">
    <property type="term" value="F:DNA-binding transcription factor activity, RNA polymerase II-specific"/>
    <property type="evidence" value="ECO:0007669"/>
    <property type="project" value="TreeGrafter"/>
</dbReference>
<evidence type="ECO:0000259" key="6">
    <source>
        <dbReference type="PROSITE" id="PS50888"/>
    </source>
</evidence>
<name>A0AAD1ZUG0_9LAMI</name>
<evidence type="ECO:0000256" key="2">
    <source>
        <dbReference type="ARBA" id="ARBA00023015"/>
    </source>
</evidence>
<gene>
    <name evidence="7" type="ORF">FPE_LOCUS21916</name>
</gene>
<dbReference type="InterPro" id="IPR036638">
    <property type="entry name" value="HLH_DNA-bd_sf"/>
</dbReference>
<sequence length="398" mass="44399">MNQQQQQQQQQEQMSSGLTRYKSAPSSYFASLFTSDDGFGGDDFDNIFNPRASSPERNRVFASFMDSVDTIDQNYSSNMSIQSQSQPQFVQSVKHETVDQQLQRHGSNDFSAVSHMVYQSQPQQGYNSEAATSAMDDSFGRSSSSINSDRVNQMKFNGGSTNLIRHSSSPAGFFSKINIENEFDAMRGVGNFGAGISTNAEAPMLSFKSPMNFSSGNPSSSEMMNPIDEMGCKTSLGKGHLEEDGNDNGGYTTSFPAITPWDDDNNMFSNVSNNQNTDDQIRHTIPLSHHLSLPKNSALLSEMLLQDSVPCKVRAKRGFATHPRSIAERVRRTRISERIRKLQELVPNMEKQTSTSDMLDLAVDYIKDLQMQLKMLSDNRAKCTCSTERKTEIKSPQR</sequence>
<dbReference type="SMART" id="SM00353">
    <property type="entry name" value="HLH"/>
    <property type="match status" value="1"/>
</dbReference>
<keyword evidence="8" id="KW-1185">Reference proteome</keyword>
<dbReference type="Proteomes" id="UP000834106">
    <property type="component" value="Chromosome 13"/>
</dbReference>
<dbReference type="CDD" id="cd11393">
    <property type="entry name" value="bHLH_AtbHLH_like"/>
    <property type="match status" value="1"/>
</dbReference>
<evidence type="ECO:0000313" key="8">
    <source>
        <dbReference type="Proteomes" id="UP000834106"/>
    </source>
</evidence>
<dbReference type="Gene3D" id="4.10.280.10">
    <property type="entry name" value="Helix-loop-helix DNA-binding domain"/>
    <property type="match status" value="1"/>
</dbReference>
<keyword evidence="2" id="KW-0805">Transcription regulation</keyword>
<dbReference type="AlphaFoldDB" id="A0AAD1ZUG0"/>
<dbReference type="InterPro" id="IPR045239">
    <property type="entry name" value="bHLH95_bHLH"/>
</dbReference>
<dbReference type="PANTHER" id="PTHR16223:SF125">
    <property type="entry name" value="OS08G0506700 PROTEIN"/>
    <property type="match status" value="1"/>
</dbReference>
<proteinExistence type="predicted"/>
<evidence type="ECO:0000313" key="7">
    <source>
        <dbReference type="EMBL" id="CAI9774486.1"/>
    </source>
</evidence>
<keyword evidence="5" id="KW-0539">Nucleus</keyword>
<dbReference type="PROSITE" id="PS50888">
    <property type="entry name" value="BHLH"/>
    <property type="match status" value="1"/>
</dbReference>
<keyword evidence="4" id="KW-0804">Transcription</keyword>
<reference evidence="7" key="1">
    <citation type="submission" date="2023-05" db="EMBL/GenBank/DDBJ databases">
        <authorList>
            <person name="Huff M."/>
        </authorList>
    </citation>
    <scope>NUCLEOTIDE SEQUENCE</scope>
</reference>
<protein>
    <recommendedName>
        <fullName evidence="6">BHLH domain-containing protein</fullName>
    </recommendedName>
</protein>
<dbReference type="Pfam" id="PF00010">
    <property type="entry name" value="HLH"/>
    <property type="match status" value="1"/>
</dbReference>
<accession>A0AAD1ZUG0</accession>
<dbReference type="SUPFAM" id="SSF47459">
    <property type="entry name" value="HLH, helix-loop-helix DNA-binding domain"/>
    <property type="match status" value="1"/>
</dbReference>
<dbReference type="GO" id="GO:0046983">
    <property type="term" value="F:protein dimerization activity"/>
    <property type="evidence" value="ECO:0007669"/>
    <property type="project" value="InterPro"/>
</dbReference>
<dbReference type="GO" id="GO:0005634">
    <property type="term" value="C:nucleus"/>
    <property type="evidence" value="ECO:0007669"/>
    <property type="project" value="UniProtKB-SubCell"/>
</dbReference>
<evidence type="ECO:0000256" key="3">
    <source>
        <dbReference type="ARBA" id="ARBA00023125"/>
    </source>
</evidence>
<dbReference type="InterPro" id="IPR011598">
    <property type="entry name" value="bHLH_dom"/>
</dbReference>
<dbReference type="FunFam" id="4.10.280.10:FF:000021">
    <property type="entry name" value="Transcription factor bHLH130 family"/>
    <property type="match status" value="1"/>
</dbReference>
<organism evidence="7 8">
    <name type="scientific">Fraxinus pennsylvanica</name>
    <dbReference type="NCBI Taxonomy" id="56036"/>
    <lineage>
        <taxon>Eukaryota</taxon>
        <taxon>Viridiplantae</taxon>
        <taxon>Streptophyta</taxon>
        <taxon>Embryophyta</taxon>
        <taxon>Tracheophyta</taxon>
        <taxon>Spermatophyta</taxon>
        <taxon>Magnoliopsida</taxon>
        <taxon>eudicotyledons</taxon>
        <taxon>Gunneridae</taxon>
        <taxon>Pentapetalae</taxon>
        <taxon>asterids</taxon>
        <taxon>lamiids</taxon>
        <taxon>Lamiales</taxon>
        <taxon>Oleaceae</taxon>
        <taxon>Oleeae</taxon>
        <taxon>Fraxinus</taxon>
    </lineage>
</organism>
<dbReference type="EMBL" id="OU503048">
    <property type="protein sequence ID" value="CAI9774486.1"/>
    <property type="molecule type" value="Genomic_DNA"/>
</dbReference>
<dbReference type="GO" id="GO:0000978">
    <property type="term" value="F:RNA polymerase II cis-regulatory region sequence-specific DNA binding"/>
    <property type="evidence" value="ECO:0007669"/>
    <property type="project" value="TreeGrafter"/>
</dbReference>
<comment type="subcellular location">
    <subcellularLocation>
        <location evidence="1">Nucleus</location>
    </subcellularLocation>
</comment>